<name>A0A0C2WKC6_AMAMK</name>
<evidence type="ECO:0000313" key="2">
    <source>
        <dbReference type="Proteomes" id="UP000054549"/>
    </source>
</evidence>
<dbReference type="AlphaFoldDB" id="A0A0C2WKC6"/>
<accession>A0A0C2WKC6</accession>
<evidence type="ECO:0000313" key="1">
    <source>
        <dbReference type="EMBL" id="KIL56618.1"/>
    </source>
</evidence>
<reference evidence="1 2" key="1">
    <citation type="submission" date="2014-04" db="EMBL/GenBank/DDBJ databases">
        <title>Evolutionary Origins and Diversification of the Mycorrhizal Mutualists.</title>
        <authorList>
            <consortium name="DOE Joint Genome Institute"/>
            <consortium name="Mycorrhizal Genomics Consortium"/>
            <person name="Kohler A."/>
            <person name="Kuo A."/>
            <person name="Nagy L.G."/>
            <person name="Floudas D."/>
            <person name="Copeland A."/>
            <person name="Barry K.W."/>
            <person name="Cichocki N."/>
            <person name="Veneault-Fourrey C."/>
            <person name="LaButti K."/>
            <person name="Lindquist E.A."/>
            <person name="Lipzen A."/>
            <person name="Lundell T."/>
            <person name="Morin E."/>
            <person name="Murat C."/>
            <person name="Riley R."/>
            <person name="Ohm R."/>
            <person name="Sun H."/>
            <person name="Tunlid A."/>
            <person name="Henrissat B."/>
            <person name="Grigoriev I.V."/>
            <person name="Hibbett D.S."/>
            <person name="Martin F."/>
        </authorList>
    </citation>
    <scope>NUCLEOTIDE SEQUENCE [LARGE SCALE GENOMIC DNA]</scope>
    <source>
        <strain evidence="1 2">Koide BX008</strain>
    </source>
</reference>
<protein>
    <submittedName>
        <fullName evidence="1">Uncharacterized protein</fullName>
    </submittedName>
</protein>
<keyword evidence="2" id="KW-1185">Reference proteome</keyword>
<feature type="non-terminal residue" evidence="1">
    <location>
        <position position="1"/>
    </location>
</feature>
<dbReference type="HOGENOM" id="CLU_753466_0_0_1"/>
<dbReference type="InParanoid" id="A0A0C2WKC6"/>
<dbReference type="Proteomes" id="UP000054549">
    <property type="component" value="Unassembled WGS sequence"/>
</dbReference>
<proteinExistence type="predicted"/>
<dbReference type="EMBL" id="KN818411">
    <property type="protein sequence ID" value="KIL56618.1"/>
    <property type="molecule type" value="Genomic_DNA"/>
</dbReference>
<sequence length="368" mass="41196">FTLDPDLLEKTGSEVSALSEHLKRVFGWDARTRGDGIVPFMERGIAVRALHPVLADFLTRYPEDNVLKKWIVDVLKGAEKVYSGLDVPVPTVGPQKRPRSESAYLILPAAKAGKVNARGRKPTSLLNKLVKKIIYDDGKAGWECIADCNHRQMGNLQGDRILKHASTCTVLQEYNALLYDEACKQAGSQSLGSQLDLNSEGSMTAPVRMGSSTHKESGTLRMEPFIEAGKKSKAERTQQFQAQVDHIIMRLICVRGLVPNVLDAPEWKELMNKLNPTYKPSNANYFREVAIPQEAVHVRDQQIVLLKKEENLTLTFDGTSIRKQESFYSAHATTPSRNSFFLDGHEGSGEHHNTDWIKTRLLKVICIF</sequence>
<dbReference type="OrthoDB" id="3070403at2759"/>
<gene>
    <name evidence="1" type="ORF">M378DRAFT_89071</name>
</gene>
<organism evidence="1 2">
    <name type="scientific">Amanita muscaria (strain Koide BX008)</name>
    <dbReference type="NCBI Taxonomy" id="946122"/>
    <lineage>
        <taxon>Eukaryota</taxon>
        <taxon>Fungi</taxon>
        <taxon>Dikarya</taxon>
        <taxon>Basidiomycota</taxon>
        <taxon>Agaricomycotina</taxon>
        <taxon>Agaricomycetes</taxon>
        <taxon>Agaricomycetidae</taxon>
        <taxon>Agaricales</taxon>
        <taxon>Pluteineae</taxon>
        <taxon>Amanitaceae</taxon>
        <taxon>Amanita</taxon>
    </lineage>
</organism>